<organism evidence="2 3">
    <name type="scientific">Gossypium lobatum</name>
    <dbReference type="NCBI Taxonomy" id="34289"/>
    <lineage>
        <taxon>Eukaryota</taxon>
        <taxon>Viridiplantae</taxon>
        <taxon>Streptophyta</taxon>
        <taxon>Embryophyta</taxon>
        <taxon>Tracheophyta</taxon>
        <taxon>Spermatophyta</taxon>
        <taxon>Magnoliopsida</taxon>
        <taxon>eudicotyledons</taxon>
        <taxon>Gunneridae</taxon>
        <taxon>Pentapetalae</taxon>
        <taxon>rosids</taxon>
        <taxon>malvids</taxon>
        <taxon>Malvales</taxon>
        <taxon>Malvaceae</taxon>
        <taxon>Malvoideae</taxon>
        <taxon>Gossypium</taxon>
    </lineage>
</organism>
<sequence>MCQPFSTISVRMLLSTGVLLISGCGILQDKRIITD</sequence>
<feature type="transmembrane region" description="Helical" evidence="1">
    <location>
        <begin position="6"/>
        <end position="27"/>
    </location>
</feature>
<evidence type="ECO:0000256" key="1">
    <source>
        <dbReference type="SAM" id="Phobius"/>
    </source>
</evidence>
<dbReference type="AlphaFoldDB" id="A0A7J8LGS4"/>
<name>A0A7J8LGS4_9ROSI</name>
<keyword evidence="1" id="KW-0812">Transmembrane</keyword>
<keyword evidence="3" id="KW-1185">Reference proteome</keyword>
<evidence type="ECO:0000313" key="3">
    <source>
        <dbReference type="Proteomes" id="UP000593572"/>
    </source>
</evidence>
<accession>A0A7J8LGS4</accession>
<proteinExistence type="predicted"/>
<keyword evidence="1" id="KW-1133">Transmembrane helix</keyword>
<dbReference type="EMBL" id="JABEZX010000003">
    <property type="protein sequence ID" value="MBA0551623.1"/>
    <property type="molecule type" value="Genomic_DNA"/>
</dbReference>
<dbReference type="Proteomes" id="UP000593572">
    <property type="component" value="Unassembled WGS sequence"/>
</dbReference>
<comment type="caution">
    <text evidence="2">The sequence shown here is derived from an EMBL/GenBank/DDBJ whole genome shotgun (WGS) entry which is preliminary data.</text>
</comment>
<evidence type="ECO:0000313" key="2">
    <source>
        <dbReference type="EMBL" id="MBA0551623.1"/>
    </source>
</evidence>
<keyword evidence="1" id="KW-0472">Membrane</keyword>
<reference evidence="2 3" key="1">
    <citation type="journal article" date="2019" name="Genome Biol. Evol.">
        <title>Insights into the evolution of the New World diploid cottons (Gossypium, subgenus Houzingenia) based on genome sequencing.</title>
        <authorList>
            <person name="Grover C.E."/>
            <person name="Arick M.A. 2nd"/>
            <person name="Thrash A."/>
            <person name="Conover J.L."/>
            <person name="Sanders W.S."/>
            <person name="Peterson D.G."/>
            <person name="Frelichowski J.E."/>
            <person name="Scheffler J.A."/>
            <person name="Scheffler B.E."/>
            <person name="Wendel J.F."/>
        </authorList>
    </citation>
    <scope>NUCLEOTIDE SEQUENCE [LARGE SCALE GENOMIC DNA]</scope>
    <source>
        <strain evidence="2">157</strain>
        <tissue evidence="2">Leaf</tissue>
    </source>
</reference>
<protein>
    <submittedName>
        <fullName evidence="2">Uncharacterized protein</fullName>
    </submittedName>
</protein>
<gene>
    <name evidence="2" type="ORF">Golob_022499</name>
</gene>